<accession>A0A6A5FQC0</accession>
<protein>
    <submittedName>
        <fullName evidence="2">Uncharacterized protein</fullName>
    </submittedName>
</protein>
<evidence type="ECO:0000313" key="3">
    <source>
        <dbReference type="Proteomes" id="UP000465112"/>
    </source>
</evidence>
<gene>
    <name evidence="2" type="ORF">PFLUV_G00003700</name>
</gene>
<reference evidence="2 3" key="1">
    <citation type="submission" date="2019-06" db="EMBL/GenBank/DDBJ databases">
        <title>A chromosome-scale genome assembly of the European perch, Perca fluviatilis.</title>
        <authorList>
            <person name="Roques C."/>
            <person name="Zahm M."/>
            <person name="Cabau C."/>
            <person name="Klopp C."/>
            <person name="Bouchez O."/>
            <person name="Donnadieu C."/>
            <person name="Kuhl H."/>
            <person name="Gislard M."/>
            <person name="Guendouz S."/>
            <person name="Journot L."/>
            <person name="Haffray P."/>
            <person name="Bestin A."/>
            <person name="Morvezen R."/>
            <person name="Feron R."/>
            <person name="Wen M."/>
            <person name="Jouanno E."/>
            <person name="Herpin A."/>
            <person name="Schartl M."/>
            <person name="Postlethwait J."/>
            <person name="Schaerlinger B."/>
            <person name="Chardard D."/>
            <person name="Lecocq T."/>
            <person name="Poncet C."/>
            <person name="Jaffrelo L."/>
            <person name="Lampietro C."/>
            <person name="Guiguen Y."/>
        </authorList>
    </citation>
    <scope>NUCLEOTIDE SEQUENCE [LARGE SCALE GENOMIC DNA]</scope>
    <source>
        <tissue evidence="2">Blood</tissue>
    </source>
</reference>
<feature type="non-terminal residue" evidence="2">
    <location>
        <position position="1"/>
    </location>
</feature>
<feature type="compositionally biased region" description="Basic residues" evidence="1">
    <location>
        <begin position="127"/>
        <end position="138"/>
    </location>
</feature>
<feature type="compositionally biased region" description="Basic and acidic residues" evidence="1">
    <location>
        <begin position="139"/>
        <end position="148"/>
    </location>
</feature>
<dbReference type="Proteomes" id="UP000465112">
    <property type="component" value="Chromosome 1"/>
</dbReference>
<feature type="region of interest" description="Disordered" evidence="1">
    <location>
        <begin position="127"/>
        <end position="148"/>
    </location>
</feature>
<dbReference type="EMBL" id="VHII01000001">
    <property type="protein sequence ID" value="KAF1394684.1"/>
    <property type="molecule type" value="Genomic_DNA"/>
</dbReference>
<sequence>LSSTSPSPLRCFLLSSSFHLFSLLGLCLPPPPPPLLLYFFPIHLTRLLMPSILPLFPSLSPSLLFSLRPSLSHSLSPPLQRSRSFSLCSYLQPVCVDSLQQEDHLSLLQVQLRLAVAAKVKYRLGHTHTHTHTDKKHTYKEETTHTRQ</sequence>
<name>A0A6A5FQC0_PERFL</name>
<comment type="caution">
    <text evidence="2">The sequence shown here is derived from an EMBL/GenBank/DDBJ whole genome shotgun (WGS) entry which is preliminary data.</text>
</comment>
<evidence type="ECO:0000313" key="2">
    <source>
        <dbReference type="EMBL" id="KAF1394684.1"/>
    </source>
</evidence>
<keyword evidence="3" id="KW-1185">Reference proteome</keyword>
<organism evidence="2 3">
    <name type="scientific">Perca fluviatilis</name>
    <name type="common">European perch</name>
    <dbReference type="NCBI Taxonomy" id="8168"/>
    <lineage>
        <taxon>Eukaryota</taxon>
        <taxon>Metazoa</taxon>
        <taxon>Chordata</taxon>
        <taxon>Craniata</taxon>
        <taxon>Vertebrata</taxon>
        <taxon>Euteleostomi</taxon>
        <taxon>Actinopterygii</taxon>
        <taxon>Neopterygii</taxon>
        <taxon>Teleostei</taxon>
        <taxon>Neoteleostei</taxon>
        <taxon>Acanthomorphata</taxon>
        <taxon>Eupercaria</taxon>
        <taxon>Perciformes</taxon>
        <taxon>Percoidei</taxon>
        <taxon>Percidae</taxon>
        <taxon>Percinae</taxon>
        <taxon>Perca</taxon>
    </lineage>
</organism>
<proteinExistence type="predicted"/>
<evidence type="ECO:0000256" key="1">
    <source>
        <dbReference type="SAM" id="MobiDB-lite"/>
    </source>
</evidence>
<dbReference type="AlphaFoldDB" id="A0A6A5FQC0"/>